<proteinExistence type="predicted"/>
<evidence type="ECO:0000313" key="2">
    <source>
        <dbReference type="EMBL" id="SCM80400.1"/>
    </source>
</evidence>
<sequence length="229" mass="22863">MVTTNSNNGGNQIAGNVNNQAMNQTTGQAGNAMSNANTGAQPAATSNQMTAGTMQGNQTTQSAQGNTQGVKSVIGVFDGRNNAEQAVNSLRAQGFTTEEINIVSKNKNTRNTQGDGSFEDDITDGTLTGGTLGGIGGLLLGAGALAIPGVGPIIAAGPIAAALSGVVAGGIAGGLIDWGIPAEVGKRYEQHVVQGGILTIIRADAAKANQAAQILRQNGAKDVETHALS</sequence>
<feature type="region of interest" description="Disordered" evidence="1">
    <location>
        <begin position="22"/>
        <end position="47"/>
    </location>
</feature>
<dbReference type="EMBL" id="FMJE01000003">
    <property type="protein sequence ID" value="SCM80400.1"/>
    <property type="molecule type" value="Genomic_DNA"/>
</dbReference>
<evidence type="ECO:0008006" key="3">
    <source>
        <dbReference type="Google" id="ProtNLM"/>
    </source>
</evidence>
<gene>
    <name evidence="2" type="ORF">KL86SPO_30578</name>
</gene>
<evidence type="ECO:0000256" key="1">
    <source>
        <dbReference type="SAM" id="MobiDB-lite"/>
    </source>
</evidence>
<reference evidence="2" key="1">
    <citation type="submission" date="2016-08" db="EMBL/GenBank/DDBJ databases">
        <authorList>
            <person name="Seilhamer J.J."/>
        </authorList>
    </citation>
    <scope>NUCLEOTIDE SEQUENCE</scope>
    <source>
        <strain evidence="2">86</strain>
    </source>
</reference>
<accession>A0A212LSH6</accession>
<name>A0A212LSH6_9FIRM</name>
<protein>
    <recommendedName>
        <fullName evidence="3">General stress protein 17M-like domain-containing protein</fullName>
    </recommendedName>
</protein>
<dbReference type="RefSeq" id="WP_288183822.1">
    <property type="nucleotide sequence ID" value="NZ_LT608335.1"/>
</dbReference>
<dbReference type="PANTHER" id="PTHR36109">
    <property type="entry name" value="MEMBRANE PROTEIN-RELATED"/>
    <property type="match status" value="1"/>
</dbReference>
<dbReference type="AlphaFoldDB" id="A0A212LSH6"/>
<dbReference type="PANTHER" id="PTHR36109:SF2">
    <property type="entry name" value="MEMBRANE PROTEIN"/>
    <property type="match status" value="1"/>
</dbReference>
<organism evidence="2">
    <name type="scientific">uncultured Sporomusa sp</name>
    <dbReference type="NCBI Taxonomy" id="307249"/>
    <lineage>
        <taxon>Bacteria</taxon>
        <taxon>Bacillati</taxon>
        <taxon>Bacillota</taxon>
        <taxon>Negativicutes</taxon>
        <taxon>Selenomonadales</taxon>
        <taxon>Sporomusaceae</taxon>
        <taxon>Sporomusa</taxon>
        <taxon>environmental samples</taxon>
    </lineage>
</organism>
<dbReference type="InterPro" id="IPR052948">
    <property type="entry name" value="Low_temp-induced_all0457"/>
</dbReference>